<gene>
    <name evidence="1" type="ORF">GGI18_003934</name>
</gene>
<proteinExistence type="predicted"/>
<keyword evidence="2" id="KW-1185">Reference proteome</keyword>
<evidence type="ECO:0000313" key="1">
    <source>
        <dbReference type="EMBL" id="KAJ2779416.1"/>
    </source>
</evidence>
<dbReference type="Proteomes" id="UP001140066">
    <property type="component" value="Unassembled WGS sequence"/>
</dbReference>
<protein>
    <submittedName>
        <fullName evidence="1">Uncharacterized protein</fullName>
    </submittedName>
</protein>
<accession>A0ACC1KAQ5</accession>
<name>A0ACC1KAQ5_9FUNG</name>
<reference evidence="1" key="1">
    <citation type="submission" date="2022-07" db="EMBL/GenBank/DDBJ databases">
        <title>Phylogenomic reconstructions and comparative analyses of Kickxellomycotina fungi.</title>
        <authorList>
            <person name="Reynolds N.K."/>
            <person name="Stajich J.E."/>
            <person name="Barry K."/>
            <person name="Grigoriev I.V."/>
            <person name="Crous P."/>
            <person name="Smith M.E."/>
        </authorList>
    </citation>
    <scope>NUCLEOTIDE SEQUENCE</scope>
    <source>
        <strain evidence="1">BCRC 34191</strain>
    </source>
</reference>
<feature type="non-terminal residue" evidence="1">
    <location>
        <position position="74"/>
    </location>
</feature>
<evidence type="ECO:0000313" key="2">
    <source>
        <dbReference type="Proteomes" id="UP001140066"/>
    </source>
</evidence>
<sequence length="74" mass="8340">MVLQSTATTPNTTDTYRIPEPAFAEWAFYNIDYPRLASLALTDDCQCHLTLGTDTPPCTHCKEMVLAFNQELDK</sequence>
<dbReference type="EMBL" id="JANBUK010001581">
    <property type="protein sequence ID" value="KAJ2779416.1"/>
    <property type="molecule type" value="Genomic_DNA"/>
</dbReference>
<comment type="caution">
    <text evidence="1">The sequence shown here is derived from an EMBL/GenBank/DDBJ whole genome shotgun (WGS) entry which is preliminary data.</text>
</comment>
<organism evidence="1 2">
    <name type="scientific">Coemansia linderi</name>
    <dbReference type="NCBI Taxonomy" id="2663919"/>
    <lineage>
        <taxon>Eukaryota</taxon>
        <taxon>Fungi</taxon>
        <taxon>Fungi incertae sedis</taxon>
        <taxon>Zoopagomycota</taxon>
        <taxon>Kickxellomycotina</taxon>
        <taxon>Kickxellomycetes</taxon>
        <taxon>Kickxellales</taxon>
        <taxon>Kickxellaceae</taxon>
        <taxon>Coemansia</taxon>
    </lineage>
</organism>